<protein>
    <submittedName>
        <fullName evidence="6">NADPH oxidase organizer 1-like</fullName>
    </submittedName>
</protein>
<dbReference type="OrthoDB" id="10255964at2759"/>
<dbReference type="InterPro" id="IPR001683">
    <property type="entry name" value="PX_dom"/>
</dbReference>
<dbReference type="OMA" id="TLYCAVR"/>
<dbReference type="SMART" id="SM00312">
    <property type="entry name" value="PX"/>
    <property type="match status" value="1"/>
</dbReference>
<feature type="compositionally biased region" description="Low complexity" evidence="3">
    <location>
        <begin position="380"/>
        <end position="399"/>
    </location>
</feature>
<feature type="domain" description="PX" evidence="5">
    <location>
        <begin position="1"/>
        <end position="133"/>
    </location>
</feature>
<dbReference type="GO" id="GO:0016176">
    <property type="term" value="F:superoxide-generating NADPH oxidase activator activity"/>
    <property type="evidence" value="ECO:0007669"/>
    <property type="project" value="TreeGrafter"/>
</dbReference>
<dbReference type="AlphaFoldDB" id="A0A9D3BEQ0"/>
<dbReference type="Gene3D" id="3.30.1520.10">
    <property type="entry name" value="Phox-like domain"/>
    <property type="match status" value="1"/>
</dbReference>
<sequence>MSRMTAGRCSVISTRIVGGIRRDKPKLKMFMISVLWADESEVIIYRSFQDFKKFHKQLKKRFPHFNPFRKEDRIIPKFSGKARRSSLQQKGSSKSIWQMKFLESYCKKLLKCDPTVTQSSEVTRFFTPRDHDLQPDYTKNTVMILMSDELLDGERGGGAGRHSVGNVTDPFVTQTYRSVAPYETKDTKNRPFKVAADEKLEVLIKDPAGWWLVENEEKRLAWFPAPYLELDDGEDGDEHESLAGSLYCTVRSYSTKKADEVSVSIGSVVEVLRKSDDGWWLIRSNGKVGYIPSMYLQPYNNPRAGLHGLHRKLHSSSLNLATPRESLTSRPPRISEDNSQHHLTPRSGQQTRALACFHRAQSLNVLSESWQRTERDASTSNSTDSIFSEFSSSSDSTSSLKEEPQSPTGHHIAPYQPDISPDHSLSDRRSSSTSSDSAGSQGNKVTPGPPRVPPRPKAEEILTRCTTMTRKAAQVTKTRLQIQPDSTYSR</sequence>
<dbReference type="FunFam" id="2.30.30.40:FF:000219">
    <property type="entry name" value="NADPH oxidase organizer 1"/>
    <property type="match status" value="1"/>
</dbReference>
<dbReference type="PROSITE" id="PS50002">
    <property type="entry name" value="SH3"/>
    <property type="match status" value="2"/>
</dbReference>
<evidence type="ECO:0000256" key="3">
    <source>
        <dbReference type="SAM" id="MobiDB-lite"/>
    </source>
</evidence>
<feature type="region of interest" description="Disordered" evidence="3">
    <location>
        <begin position="317"/>
        <end position="350"/>
    </location>
</feature>
<gene>
    <name evidence="6" type="ORF">G4P62_012269</name>
</gene>
<dbReference type="EMBL" id="JAAVVJ010000016">
    <property type="protein sequence ID" value="KAF7204715.1"/>
    <property type="molecule type" value="Genomic_DNA"/>
</dbReference>
<evidence type="ECO:0000259" key="5">
    <source>
        <dbReference type="PROSITE" id="PS50195"/>
    </source>
</evidence>
<evidence type="ECO:0000259" key="4">
    <source>
        <dbReference type="PROSITE" id="PS50002"/>
    </source>
</evidence>
<dbReference type="GO" id="GO:0042554">
    <property type="term" value="P:superoxide anion generation"/>
    <property type="evidence" value="ECO:0007669"/>
    <property type="project" value="TreeGrafter"/>
</dbReference>
<feature type="compositionally biased region" description="Low complexity" evidence="3">
    <location>
        <begin position="431"/>
        <end position="440"/>
    </location>
</feature>
<evidence type="ECO:0000313" key="7">
    <source>
        <dbReference type="Proteomes" id="UP000822369"/>
    </source>
</evidence>
<feature type="compositionally biased region" description="Polar residues" evidence="3">
    <location>
        <begin position="464"/>
        <end position="490"/>
    </location>
</feature>
<dbReference type="FunFam" id="3.30.1520.10:FF:000040">
    <property type="entry name" value="NADPH oxidase organizer 1"/>
    <property type="match status" value="1"/>
</dbReference>
<dbReference type="InterPro" id="IPR036028">
    <property type="entry name" value="SH3-like_dom_sf"/>
</dbReference>
<accession>A0A9D3BEQ0</accession>
<feature type="domain" description="SH3" evidence="4">
    <location>
        <begin position="242"/>
        <end position="301"/>
    </location>
</feature>
<dbReference type="SUPFAM" id="SSF64268">
    <property type="entry name" value="PX domain"/>
    <property type="match status" value="1"/>
</dbReference>
<dbReference type="Pfam" id="PF00018">
    <property type="entry name" value="SH3_1"/>
    <property type="match status" value="1"/>
</dbReference>
<proteinExistence type="predicted"/>
<dbReference type="SUPFAM" id="SSF50044">
    <property type="entry name" value="SH3-domain"/>
    <property type="match status" value="2"/>
</dbReference>
<evidence type="ECO:0000256" key="1">
    <source>
        <dbReference type="ARBA" id="ARBA00022443"/>
    </source>
</evidence>
<feature type="domain" description="SH3" evidence="4">
    <location>
        <begin position="171"/>
        <end position="233"/>
    </location>
</feature>
<evidence type="ECO:0000313" key="6">
    <source>
        <dbReference type="EMBL" id="KAF7204715.1"/>
    </source>
</evidence>
<feature type="compositionally biased region" description="Basic and acidic residues" evidence="3">
    <location>
        <begin position="420"/>
        <end position="430"/>
    </location>
</feature>
<reference evidence="6" key="1">
    <citation type="submission" date="2020-03" db="EMBL/GenBank/DDBJ databases">
        <title>Intra-Species Differences in Population Size shape Life History and Genome Evolution.</title>
        <authorList>
            <person name="Willemsen D."/>
            <person name="Cui R."/>
            <person name="Valenzano D.R."/>
        </authorList>
    </citation>
    <scope>NUCLEOTIDE SEQUENCE</scope>
    <source>
        <strain evidence="6">GRZ</strain>
        <tissue evidence="6">Whole</tissue>
    </source>
</reference>
<organism evidence="6 7">
    <name type="scientific">Nothobranchius furzeri</name>
    <name type="common">Turquoise killifish</name>
    <dbReference type="NCBI Taxonomy" id="105023"/>
    <lineage>
        <taxon>Eukaryota</taxon>
        <taxon>Metazoa</taxon>
        <taxon>Chordata</taxon>
        <taxon>Craniata</taxon>
        <taxon>Vertebrata</taxon>
        <taxon>Euteleostomi</taxon>
        <taxon>Actinopterygii</taxon>
        <taxon>Neopterygii</taxon>
        <taxon>Teleostei</taxon>
        <taxon>Neoteleostei</taxon>
        <taxon>Acanthomorphata</taxon>
        <taxon>Ovalentaria</taxon>
        <taxon>Atherinomorphae</taxon>
        <taxon>Cyprinodontiformes</taxon>
        <taxon>Nothobranchiidae</taxon>
        <taxon>Nothobranchius</taxon>
    </lineage>
</organism>
<dbReference type="FunFam" id="2.30.30.40:FF:000233">
    <property type="entry name" value="NADPH oxidase organizer 1"/>
    <property type="match status" value="1"/>
</dbReference>
<dbReference type="CDD" id="cd12024">
    <property type="entry name" value="SH3_NoxO1_2"/>
    <property type="match status" value="1"/>
</dbReference>
<dbReference type="PANTHER" id="PTHR15706:SF10">
    <property type="entry name" value="NADPH OXIDASE ORGANIZER 1"/>
    <property type="match status" value="1"/>
</dbReference>
<dbReference type="Proteomes" id="UP000822369">
    <property type="component" value="Chromosome 16"/>
</dbReference>
<dbReference type="InterPro" id="IPR036871">
    <property type="entry name" value="PX_dom_sf"/>
</dbReference>
<dbReference type="PROSITE" id="PS50195">
    <property type="entry name" value="PX"/>
    <property type="match status" value="1"/>
</dbReference>
<comment type="caution">
    <text evidence="6">The sequence shown here is derived from an EMBL/GenBank/DDBJ whole genome shotgun (WGS) entry which is preliminary data.</text>
</comment>
<dbReference type="InterPro" id="IPR035758">
    <property type="entry name" value="NoxO1_SH3_2"/>
</dbReference>
<dbReference type="InterPro" id="IPR051228">
    <property type="entry name" value="NADPH_Oxidase/PX-Domain"/>
</dbReference>
<dbReference type="GO" id="GO:0035091">
    <property type="term" value="F:phosphatidylinositol binding"/>
    <property type="evidence" value="ECO:0007669"/>
    <property type="project" value="InterPro"/>
</dbReference>
<evidence type="ECO:0000256" key="2">
    <source>
        <dbReference type="PROSITE-ProRule" id="PRU00192"/>
    </source>
</evidence>
<dbReference type="GO" id="GO:0005737">
    <property type="term" value="C:cytoplasm"/>
    <property type="evidence" value="ECO:0007669"/>
    <property type="project" value="TreeGrafter"/>
</dbReference>
<dbReference type="PANTHER" id="PTHR15706">
    <property type="entry name" value="SH3 MULTIPLE DOMAIN"/>
    <property type="match status" value="1"/>
</dbReference>
<dbReference type="SMART" id="SM00326">
    <property type="entry name" value="SH3"/>
    <property type="match status" value="2"/>
</dbReference>
<dbReference type="InterPro" id="IPR001452">
    <property type="entry name" value="SH3_domain"/>
</dbReference>
<feature type="region of interest" description="Disordered" evidence="3">
    <location>
        <begin position="369"/>
        <end position="490"/>
    </location>
</feature>
<dbReference type="KEGG" id="nfu:107388144"/>
<dbReference type="Pfam" id="PF00787">
    <property type="entry name" value="PX"/>
    <property type="match status" value="1"/>
</dbReference>
<feature type="compositionally biased region" description="Polar residues" evidence="3">
    <location>
        <begin position="317"/>
        <end position="329"/>
    </location>
</feature>
<name>A0A9D3BEQ0_NOTFU</name>
<keyword evidence="1 2" id="KW-0728">SH3 domain</keyword>
<dbReference type="Gene3D" id="2.30.30.40">
    <property type="entry name" value="SH3 Domains"/>
    <property type="match status" value="2"/>
</dbReference>